<name>A0A024GG34_9STRA</name>
<reference evidence="1 2" key="1">
    <citation type="submission" date="2012-05" db="EMBL/GenBank/DDBJ databases">
        <title>Recombination and specialization in a pathogen metapopulation.</title>
        <authorList>
            <person name="Gardiner A."/>
            <person name="Kemen E."/>
            <person name="Schultz-Larsen T."/>
            <person name="MacLean D."/>
            <person name="Van Oosterhout C."/>
            <person name="Jones J.D.G."/>
        </authorList>
    </citation>
    <scope>NUCLEOTIDE SEQUENCE [LARGE SCALE GENOMIC DNA]</scope>
    <source>
        <strain evidence="1 2">Ac Nc2</strain>
    </source>
</reference>
<dbReference type="EMBL" id="CAIX01000095">
    <property type="protein sequence ID" value="CCI45300.1"/>
    <property type="molecule type" value="Genomic_DNA"/>
</dbReference>
<sequence length="115" mass="13315">MVQESRTIPIAFFTDTFVLSRGRNLLPRSSTSFCFNQSNDSDCLSCWNTDSICRKVSSFIGHCLEQMDFPIRKLVPHWVSRQATLLVKCREHQLAYMLRSFVSSDQCQPTTNVFR</sequence>
<accession>A0A024GG34</accession>
<organism evidence="1 2">
    <name type="scientific">Albugo candida</name>
    <dbReference type="NCBI Taxonomy" id="65357"/>
    <lineage>
        <taxon>Eukaryota</taxon>
        <taxon>Sar</taxon>
        <taxon>Stramenopiles</taxon>
        <taxon>Oomycota</taxon>
        <taxon>Peronosporomycetes</taxon>
        <taxon>Albuginales</taxon>
        <taxon>Albuginaceae</taxon>
        <taxon>Albugo</taxon>
    </lineage>
</organism>
<evidence type="ECO:0000313" key="1">
    <source>
        <dbReference type="EMBL" id="CCI45300.1"/>
    </source>
</evidence>
<dbReference type="Proteomes" id="UP000053237">
    <property type="component" value="Unassembled WGS sequence"/>
</dbReference>
<comment type="caution">
    <text evidence="1">The sequence shown here is derived from an EMBL/GenBank/DDBJ whole genome shotgun (WGS) entry which is preliminary data.</text>
</comment>
<proteinExistence type="predicted"/>
<dbReference type="AlphaFoldDB" id="A0A024GG34"/>
<keyword evidence="2" id="KW-1185">Reference proteome</keyword>
<evidence type="ECO:0000313" key="2">
    <source>
        <dbReference type="Proteomes" id="UP000053237"/>
    </source>
</evidence>
<protein>
    <submittedName>
        <fullName evidence="1">Uncharacterized protein</fullName>
    </submittedName>
</protein>
<gene>
    <name evidence="1" type="ORF">BN9_061730</name>
</gene>
<dbReference type="InParanoid" id="A0A024GG34"/>